<sequence>VAMFYPFILSTGHWTQEYEGMSQACCTGTGTGMARSLLTLEGLWRTLDLDYNALDTNMGGHKATTRRVVASGLSKCCLK</sequence>
<accession>A0A166HAH1</accession>
<organism evidence="1 2">
    <name type="scientific">Athelia psychrophila</name>
    <dbReference type="NCBI Taxonomy" id="1759441"/>
    <lineage>
        <taxon>Eukaryota</taxon>
        <taxon>Fungi</taxon>
        <taxon>Dikarya</taxon>
        <taxon>Basidiomycota</taxon>
        <taxon>Agaricomycotina</taxon>
        <taxon>Agaricomycetes</taxon>
        <taxon>Agaricomycetidae</taxon>
        <taxon>Atheliales</taxon>
        <taxon>Atheliaceae</taxon>
        <taxon>Athelia</taxon>
    </lineage>
</organism>
<dbReference type="Proteomes" id="UP000076532">
    <property type="component" value="Unassembled WGS sequence"/>
</dbReference>
<gene>
    <name evidence="1" type="ORF">FIBSPDRAFT_863661</name>
</gene>
<keyword evidence="2" id="KW-1185">Reference proteome</keyword>
<evidence type="ECO:0000313" key="1">
    <source>
        <dbReference type="EMBL" id="KZP18646.1"/>
    </source>
</evidence>
<protein>
    <submittedName>
        <fullName evidence="1">Uncharacterized protein</fullName>
    </submittedName>
</protein>
<dbReference type="AlphaFoldDB" id="A0A166HAH1"/>
<dbReference type="EMBL" id="KV417571">
    <property type="protein sequence ID" value="KZP18646.1"/>
    <property type="molecule type" value="Genomic_DNA"/>
</dbReference>
<name>A0A166HAH1_9AGAM</name>
<proteinExistence type="predicted"/>
<feature type="non-terminal residue" evidence="1">
    <location>
        <position position="1"/>
    </location>
</feature>
<reference evidence="1 2" key="1">
    <citation type="journal article" date="2016" name="Mol. Biol. Evol.">
        <title>Comparative Genomics of Early-Diverging Mushroom-Forming Fungi Provides Insights into the Origins of Lignocellulose Decay Capabilities.</title>
        <authorList>
            <person name="Nagy L.G."/>
            <person name="Riley R."/>
            <person name="Tritt A."/>
            <person name="Adam C."/>
            <person name="Daum C."/>
            <person name="Floudas D."/>
            <person name="Sun H."/>
            <person name="Yadav J.S."/>
            <person name="Pangilinan J."/>
            <person name="Larsson K.H."/>
            <person name="Matsuura K."/>
            <person name="Barry K."/>
            <person name="Labutti K."/>
            <person name="Kuo R."/>
            <person name="Ohm R.A."/>
            <person name="Bhattacharya S.S."/>
            <person name="Shirouzu T."/>
            <person name="Yoshinaga Y."/>
            <person name="Martin F.M."/>
            <person name="Grigoriev I.V."/>
            <person name="Hibbett D.S."/>
        </authorList>
    </citation>
    <scope>NUCLEOTIDE SEQUENCE [LARGE SCALE GENOMIC DNA]</scope>
    <source>
        <strain evidence="1 2">CBS 109695</strain>
    </source>
</reference>
<evidence type="ECO:0000313" key="2">
    <source>
        <dbReference type="Proteomes" id="UP000076532"/>
    </source>
</evidence>